<gene>
    <name evidence="1" type="ORF">Hamer_G006508</name>
</gene>
<comment type="caution">
    <text evidence="1">The sequence shown here is derived from an EMBL/GenBank/DDBJ whole genome shotgun (WGS) entry which is preliminary data.</text>
</comment>
<dbReference type="EMBL" id="JAHLQT010039062">
    <property type="protein sequence ID" value="KAG7156536.1"/>
    <property type="molecule type" value="Genomic_DNA"/>
</dbReference>
<evidence type="ECO:0000313" key="1">
    <source>
        <dbReference type="EMBL" id="KAG7156536.1"/>
    </source>
</evidence>
<reference evidence="1" key="1">
    <citation type="journal article" date="2021" name="Sci. Adv.">
        <title>The American lobster genome reveals insights on longevity, neural, and immune adaptations.</title>
        <authorList>
            <person name="Polinski J.M."/>
            <person name="Zimin A.V."/>
            <person name="Clark K.F."/>
            <person name="Kohn A.B."/>
            <person name="Sadowski N."/>
            <person name="Timp W."/>
            <person name="Ptitsyn A."/>
            <person name="Khanna P."/>
            <person name="Romanova D.Y."/>
            <person name="Williams P."/>
            <person name="Greenwood S.J."/>
            <person name="Moroz L.L."/>
            <person name="Walt D.R."/>
            <person name="Bodnar A.G."/>
        </authorList>
    </citation>
    <scope>NUCLEOTIDE SEQUENCE</scope>
    <source>
        <strain evidence="1">GMGI-L3</strain>
    </source>
</reference>
<dbReference type="Proteomes" id="UP000747542">
    <property type="component" value="Unassembled WGS sequence"/>
</dbReference>
<accession>A0A8J5JI05</accession>
<name>A0A8J5JI05_HOMAM</name>
<organism evidence="1 2">
    <name type="scientific">Homarus americanus</name>
    <name type="common">American lobster</name>
    <dbReference type="NCBI Taxonomy" id="6706"/>
    <lineage>
        <taxon>Eukaryota</taxon>
        <taxon>Metazoa</taxon>
        <taxon>Ecdysozoa</taxon>
        <taxon>Arthropoda</taxon>
        <taxon>Crustacea</taxon>
        <taxon>Multicrustacea</taxon>
        <taxon>Malacostraca</taxon>
        <taxon>Eumalacostraca</taxon>
        <taxon>Eucarida</taxon>
        <taxon>Decapoda</taxon>
        <taxon>Pleocyemata</taxon>
        <taxon>Astacidea</taxon>
        <taxon>Nephropoidea</taxon>
        <taxon>Nephropidae</taxon>
        <taxon>Homarus</taxon>
    </lineage>
</organism>
<evidence type="ECO:0000313" key="2">
    <source>
        <dbReference type="Proteomes" id="UP000747542"/>
    </source>
</evidence>
<dbReference type="AlphaFoldDB" id="A0A8J5JI05"/>
<sequence>MSIFKTPEQFDLGHEMGQKFIGMLIDLTRTSTNRLIWGDGTYMTPLEEASYIYIKGSPPTYLYQLRTNGIEVAHIEATRPFMCQGNTGDRTW</sequence>
<protein>
    <submittedName>
        <fullName evidence="1">Uncharacterized protein</fullName>
    </submittedName>
</protein>
<keyword evidence="2" id="KW-1185">Reference proteome</keyword>
<proteinExistence type="predicted"/>